<gene>
    <name evidence="2" type="ORF">BDU57DRAFT_242796</name>
</gene>
<name>A0A6A5QN17_AMPQU</name>
<evidence type="ECO:0000313" key="2">
    <source>
        <dbReference type="EMBL" id="KAF1916752.1"/>
    </source>
</evidence>
<sequence length="111" mass="12599">MRHHVLPEHFDYVGGFKDLLFSFLSNIYGALCIFTAFVSFGLSYLALPVYSTISVRSRPLEALLLAAAFLFGCFESREPELLSARVLSLLFNSMPSSCRLCCWRVRRFYGA</sequence>
<dbReference type="AlphaFoldDB" id="A0A6A5QN17"/>
<reference evidence="2" key="1">
    <citation type="journal article" date="2020" name="Stud. Mycol.">
        <title>101 Dothideomycetes genomes: a test case for predicting lifestyles and emergence of pathogens.</title>
        <authorList>
            <person name="Haridas S."/>
            <person name="Albert R."/>
            <person name="Binder M."/>
            <person name="Bloem J."/>
            <person name="Labutti K."/>
            <person name="Salamov A."/>
            <person name="Andreopoulos B."/>
            <person name="Baker S."/>
            <person name="Barry K."/>
            <person name="Bills G."/>
            <person name="Bluhm B."/>
            <person name="Cannon C."/>
            <person name="Castanera R."/>
            <person name="Culley D."/>
            <person name="Daum C."/>
            <person name="Ezra D."/>
            <person name="Gonzalez J."/>
            <person name="Henrissat B."/>
            <person name="Kuo A."/>
            <person name="Liang C."/>
            <person name="Lipzen A."/>
            <person name="Lutzoni F."/>
            <person name="Magnuson J."/>
            <person name="Mondo S."/>
            <person name="Nolan M."/>
            <person name="Ohm R."/>
            <person name="Pangilinan J."/>
            <person name="Park H.-J."/>
            <person name="Ramirez L."/>
            <person name="Alfaro M."/>
            <person name="Sun H."/>
            <person name="Tritt A."/>
            <person name="Yoshinaga Y."/>
            <person name="Zwiers L.-H."/>
            <person name="Turgeon B."/>
            <person name="Goodwin S."/>
            <person name="Spatafora J."/>
            <person name="Crous P."/>
            <person name="Grigoriev I."/>
        </authorList>
    </citation>
    <scope>NUCLEOTIDE SEQUENCE</scope>
    <source>
        <strain evidence="2">HMLAC05119</strain>
    </source>
</reference>
<keyword evidence="3" id="KW-1185">Reference proteome</keyword>
<keyword evidence="1" id="KW-0812">Transmembrane</keyword>
<organism evidence="2 3">
    <name type="scientific">Ampelomyces quisqualis</name>
    <name type="common">Powdery mildew agent</name>
    <dbReference type="NCBI Taxonomy" id="50730"/>
    <lineage>
        <taxon>Eukaryota</taxon>
        <taxon>Fungi</taxon>
        <taxon>Dikarya</taxon>
        <taxon>Ascomycota</taxon>
        <taxon>Pezizomycotina</taxon>
        <taxon>Dothideomycetes</taxon>
        <taxon>Pleosporomycetidae</taxon>
        <taxon>Pleosporales</taxon>
        <taxon>Pleosporineae</taxon>
        <taxon>Phaeosphaeriaceae</taxon>
        <taxon>Ampelomyces</taxon>
    </lineage>
</organism>
<dbReference type="EMBL" id="ML979135">
    <property type="protein sequence ID" value="KAF1916752.1"/>
    <property type="molecule type" value="Genomic_DNA"/>
</dbReference>
<protein>
    <submittedName>
        <fullName evidence="2">Uncharacterized protein</fullName>
    </submittedName>
</protein>
<feature type="transmembrane region" description="Helical" evidence="1">
    <location>
        <begin position="20"/>
        <end position="47"/>
    </location>
</feature>
<evidence type="ECO:0000313" key="3">
    <source>
        <dbReference type="Proteomes" id="UP000800096"/>
    </source>
</evidence>
<evidence type="ECO:0000256" key="1">
    <source>
        <dbReference type="SAM" id="Phobius"/>
    </source>
</evidence>
<proteinExistence type="predicted"/>
<accession>A0A6A5QN17</accession>
<keyword evidence="1" id="KW-1133">Transmembrane helix</keyword>
<keyword evidence="1" id="KW-0472">Membrane</keyword>
<dbReference type="Proteomes" id="UP000800096">
    <property type="component" value="Unassembled WGS sequence"/>
</dbReference>